<evidence type="ECO:0000313" key="3">
    <source>
        <dbReference type="Proteomes" id="UP000249169"/>
    </source>
</evidence>
<name>A0A328C6D2_9DELT</name>
<feature type="transmembrane region" description="Helical" evidence="1">
    <location>
        <begin position="41"/>
        <end position="60"/>
    </location>
</feature>
<keyword evidence="3" id="KW-1185">Reference proteome</keyword>
<keyword evidence="1" id="KW-0472">Membrane</keyword>
<gene>
    <name evidence="2" type="ORF">DL240_16065</name>
</gene>
<keyword evidence="1" id="KW-0812">Transmembrane</keyword>
<organism evidence="2 3">
    <name type="scientific">Lujinxingia litoralis</name>
    <dbReference type="NCBI Taxonomy" id="2211119"/>
    <lineage>
        <taxon>Bacteria</taxon>
        <taxon>Deltaproteobacteria</taxon>
        <taxon>Bradymonadales</taxon>
        <taxon>Lujinxingiaceae</taxon>
        <taxon>Lujinxingia</taxon>
    </lineage>
</organism>
<evidence type="ECO:0000313" key="2">
    <source>
        <dbReference type="EMBL" id="RAL20551.1"/>
    </source>
</evidence>
<dbReference type="AlphaFoldDB" id="A0A328C6D2"/>
<protein>
    <submittedName>
        <fullName evidence="2">Uncharacterized protein</fullName>
    </submittedName>
</protein>
<keyword evidence="1" id="KW-1133">Transmembrane helix</keyword>
<accession>A0A328C6D2</accession>
<reference evidence="2 3" key="1">
    <citation type="submission" date="2018-05" db="EMBL/GenBank/DDBJ databases">
        <title>Lujinxingia marina gen. nov. sp. nov., a new facultative anaerobic member of the class Deltaproteobacteria, and proposal of Lujinxingaceae fam. nov.</title>
        <authorList>
            <person name="Li C.-M."/>
        </authorList>
    </citation>
    <scope>NUCLEOTIDE SEQUENCE [LARGE SCALE GENOMIC DNA]</scope>
    <source>
        <strain evidence="2 3">B210</strain>
    </source>
</reference>
<sequence>MDPRVATRGVQVRLLGAVGLATLTVVCVLAVIFAPQFSYDTAFLMAIGGGSLALAIALILSARREEIVHHLARDLAQRSLAPADDEVEPSTLGEDGSLLLESPERHVLSEWSWEAAEASEDFIPRERPPHTPYSPR</sequence>
<proteinExistence type="predicted"/>
<dbReference type="EMBL" id="QHKO01000009">
    <property type="protein sequence ID" value="RAL20551.1"/>
    <property type="molecule type" value="Genomic_DNA"/>
</dbReference>
<dbReference type="Proteomes" id="UP000249169">
    <property type="component" value="Unassembled WGS sequence"/>
</dbReference>
<comment type="caution">
    <text evidence="2">The sequence shown here is derived from an EMBL/GenBank/DDBJ whole genome shotgun (WGS) entry which is preliminary data.</text>
</comment>
<feature type="transmembrane region" description="Helical" evidence="1">
    <location>
        <begin position="12"/>
        <end position="35"/>
    </location>
</feature>
<evidence type="ECO:0000256" key="1">
    <source>
        <dbReference type="SAM" id="Phobius"/>
    </source>
</evidence>